<dbReference type="GO" id="GO:0003924">
    <property type="term" value="F:GTPase activity"/>
    <property type="evidence" value="ECO:0007669"/>
    <property type="project" value="InterPro"/>
</dbReference>
<reference evidence="14" key="1">
    <citation type="submission" date="2022-01" db="EMBL/GenBank/DDBJ databases">
        <authorList>
            <person name="King R."/>
        </authorList>
    </citation>
    <scope>NUCLEOTIDE SEQUENCE</scope>
</reference>
<evidence type="ECO:0008006" key="16">
    <source>
        <dbReference type="Google" id="ProtNLM"/>
    </source>
</evidence>
<dbReference type="InterPro" id="IPR036770">
    <property type="entry name" value="Ankyrin_rpt-contain_sf"/>
</dbReference>
<dbReference type="CDD" id="cd08836">
    <property type="entry name" value="ArfGap_AGAP"/>
    <property type="match status" value="1"/>
</dbReference>
<dbReference type="PANTHER" id="PTHR45819">
    <property type="entry name" value="CENTAURIN-GAMMA-1A"/>
    <property type="match status" value="1"/>
</dbReference>
<dbReference type="PROSITE" id="PS51421">
    <property type="entry name" value="RAS"/>
    <property type="match status" value="1"/>
</dbReference>
<dbReference type="PANTHER" id="PTHR45819:SF5">
    <property type="entry name" value="CENTAURIN-GAMMA-1A"/>
    <property type="match status" value="1"/>
</dbReference>
<dbReference type="InterPro" id="IPR002110">
    <property type="entry name" value="Ankyrin_rpt"/>
</dbReference>
<evidence type="ECO:0000313" key="15">
    <source>
        <dbReference type="Proteomes" id="UP001153620"/>
    </source>
</evidence>
<dbReference type="PROSITE" id="PS50115">
    <property type="entry name" value="ARFGAP"/>
    <property type="match status" value="1"/>
</dbReference>
<dbReference type="GO" id="GO:0005525">
    <property type="term" value="F:GTP binding"/>
    <property type="evidence" value="ECO:0007669"/>
    <property type="project" value="UniProtKB-KW"/>
</dbReference>
<dbReference type="AlphaFoldDB" id="A0A9N9WP33"/>
<name>A0A9N9WP33_9DIPT</name>
<evidence type="ECO:0000256" key="1">
    <source>
        <dbReference type="ARBA" id="ARBA00005430"/>
    </source>
</evidence>
<dbReference type="GO" id="GO:0008270">
    <property type="term" value="F:zinc ion binding"/>
    <property type="evidence" value="ECO:0007669"/>
    <property type="project" value="UniProtKB-KW"/>
</dbReference>
<evidence type="ECO:0000259" key="13">
    <source>
        <dbReference type="PROSITE" id="PS50115"/>
    </source>
</evidence>
<gene>
    <name evidence="14" type="ORF">CHIRRI_LOCUS1650</name>
</gene>
<dbReference type="SMART" id="SM00174">
    <property type="entry name" value="RHO"/>
    <property type="match status" value="1"/>
</dbReference>
<keyword evidence="2" id="KW-0343">GTPase activation</keyword>
<dbReference type="Pfam" id="PF01412">
    <property type="entry name" value="ArfGap"/>
    <property type="match status" value="1"/>
</dbReference>
<evidence type="ECO:0000256" key="2">
    <source>
        <dbReference type="ARBA" id="ARBA00022468"/>
    </source>
</evidence>
<evidence type="ECO:0000256" key="10">
    <source>
        <dbReference type="PROSITE-ProRule" id="PRU00288"/>
    </source>
</evidence>
<dbReference type="InterPro" id="IPR011993">
    <property type="entry name" value="PH-like_dom_sf"/>
</dbReference>
<dbReference type="SMART" id="SM00233">
    <property type="entry name" value="PH"/>
    <property type="match status" value="1"/>
</dbReference>
<dbReference type="OrthoDB" id="6136903at2759"/>
<dbReference type="CDD" id="cd04103">
    <property type="entry name" value="Centaurin_gamma"/>
    <property type="match status" value="1"/>
</dbReference>
<feature type="region of interest" description="Disordered" evidence="11">
    <location>
        <begin position="408"/>
        <end position="437"/>
    </location>
</feature>
<proteinExistence type="inferred from homology"/>
<dbReference type="FunFam" id="3.40.50.300:FF:000178">
    <property type="entry name" value="Arf-GAP with GTPase, ANK repeat and PH domain-containing protein 1"/>
    <property type="match status" value="1"/>
</dbReference>
<evidence type="ECO:0000313" key="14">
    <source>
        <dbReference type="EMBL" id="CAG9798668.1"/>
    </source>
</evidence>
<keyword evidence="7 9" id="KW-0040">ANK repeat</keyword>
<dbReference type="PROSITE" id="PS50297">
    <property type="entry name" value="ANK_REP_REGION"/>
    <property type="match status" value="1"/>
</dbReference>
<evidence type="ECO:0000256" key="4">
    <source>
        <dbReference type="ARBA" id="ARBA00022741"/>
    </source>
</evidence>
<feature type="domain" description="Arf-GAP" evidence="13">
    <location>
        <begin position="710"/>
        <end position="831"/>
    </location>
</feature>
<keyword evidence="8" id="KW-0342">GTP-binding</keyword>
<dbReference type="InterPro" id="IPR001849">
    <property type="entry name" value="PH_domain"/>
</dbReference>
<dbReference type="PROSITE" id="PS51419">
    <property type="entry name" value="RAB"/>
    <property type="match status" value="1"/>
</dbReference>
<keyword evidence="3" id="KW-0479">Metal-binding</keyword>
<dbReference type="Pfam" id="PF00071">
    <property type="entry name" value="Ras"/>
    <property type="match status" value="1"/>
</dbReference>
<evidence type="ECO:0000259" key="12">
    <source>
        <dbReference type="PROSITE" id="PS50003"/>
    </source>
</evidence>
<keyword evidence="4" id="KW-0547">Nucleotide-binding</keyword>
<evidence type="ECO:0000256" key="5">
    <source>
        <dbReference type="ARBA" id="ARBA00022771"/>
    </source>
</evidence>
<feature type="repeat" description="ANK" evidence="9">
    <location>
        <begin position="869"/>
        <end position="901"/>
    </location>
</feature>
<sequence length="981" mass="109095">MAINNNNSTTRSQLQAIVNNPYAIRQEIQRFESVHPSIYAVYDLIELIPDLQIATQIREHIVNIEDSFVNSQEWTLSRTVPDIRLGIVGSLNSGKSALVHRYLTGSYMQEESPEGGRFKKEVQIDNQSYLLLIRDEGGSPELQFSAWVDAVIFVFSLENEASFNAIYAYYTKMSHYRNVENIPIILVGTQDAICERCPRIIDDSRARKLANDLKRCSYFETCATYGLNVERVFQEACQKIVQSRSIIPALTPTNSRPTTPTTRLGVTSLHGYSFGQSQNMSPTNTNGITTTAPPVNALNINSLSPSHHLNSSLPHHRQHSLSSTSSHVPVNKANSDLSSLDGSSHSPLMVKNSNISLPQQSQPQGLITMLGSDNNNMNMKFIQHERSSMPPPSSLENLQLLSIIPSSSSLSQSQKEKELPTPTSTPTTSRKSRRRSNLFIPSKKEDKLKNVETDKLGSGRSIPIKQGYLYKRSSKALNKEWKKKYVTLCDDGRLTYHSSLHDYMDNIHGKEISLQYVTVKIPGQKPKSIITNSALTKQAASLNKNGGIFNNNNNINNNNTHSITESLGVLSLLHKDKKANDNKVLLTAYDNLKEPGKASSQSGDESGIALSNSNSQNLGSDSNNKIDAQTPNVKKRHRRMKSSGIKNNDIEDPDGFEFYIVSLDNKQWHFEAANSEERDEWVYVIEQEIFRSLQGNESSKPKTQNSDDVAQLILNIRNQVSGNGFCVDCDGPSPEWASLNLGVLICIECSGIHRNMGSHISKVRSLTLDEWPPSHLAVMLSIGNSLSNSVWEANTRGQAKPVPTSSREEKENWVRRKYEAKEFLQPLNTTVSIGQQLIESVVKSDMKTIILLLAHTNNEFVNCTVNSRDLRTPLHFSCAIGNLSITQILIWYNANLKQTDHEGRTCLTYATAANSLAIVKQSNNKPHHVSSETTTALVNLLVSLECTDPHPLCQTNIGNQSTTSSTTLARHPFEKVPSSVV</sequence>
<dbReference type="InterPro" id="IPR027417">
    <property type="entry name" value="P-loop_NTPase"/>
</dbReference>
<dbReference type="InterPro" id="IPR001164">
    <property type="entry name" value="ArfGAP_dom"/>
</dbReference>
<dbReference type="FunFam" id="1.25.40.20:FF:000258">
    <property type="entry name" value="centaurin-gamma-1A isoform X1"/>
    <property type="match status" value="1"/>
</dbReference>
<evidence type="ECO:0000256" key="11">
    <source>
        <dbReference type="SAM" id="MobiDB-lite"/>
    </source>
</evidence>
<dbReference type="SUPFAM" id="SSF50729">
    <property type="entry name" value="PH domain-like"/>
    <property type="match status" value="1"/>
</dbReference>
<dbReference type="Proteomes" id="UP001153620">
    <property type="component" value="Chromosome 1"/>
</dbReference>
<dbReference type="PROSITE" id="PS50003">
    <property type="entry name" value="PH_DOMAIN"/>
    <property type="match status" value="1"/>
</dbReference>
<evidence type="ECO:0000256" key="6">
    <source>
        <dbReference type="ARBA" id="ARBA00022833"/>
    </source>
</evidence>
<feature type="compositionally biased region" description="Low complexity" evidence="11">
    <location>
        <begin position="335"/>
        <end position="346"/>
    </location>
</feature>
<reference evidence="14" key="2">
    <citation type="submission" date="2022-10" db="EMBL/GenBank/DDBJ databases">
        <authorList>
            <consortium name="ENA_rothamsted_submissions"/>
            <consortium name="culmorum"/>
            <person name="King R."/>
        </authorList>
    </citation>
    <scope>NUCLEOTIDE SEQUENCE</scope>
</reference>
<keyword evidence="5 10" id="KW-0863">Zinc-finger</keyword>
<feature type="compositionally biased region" description="Polar residues" evidence="11">
    <location>
        <begin position="598"/>
        <end position="632"/>
    </location>
</feature>
<accession>A0A9N9WP33</accession>
<feature type="compositionally biased region" description="Low complexity" evidence="11">
    <location>
        <begin position="301"/>
        <end position="313"/>
    </location>
</feature>
<dbReference type="SUPFAM" id="SSF52540">
    <property type="entry name" value="P-loop containing nucleoside triphosphate hydrolases"/>
    <property type="match status" value="1"/>
</dbReference>
<evidence type="ECO:0000256" key="9">
    <source>
        <dbReference type="PROSITE-ProRule" id="PRU00023"/>
    </source>
</evidence>
<dbReference type="FunFam" id="1.10.220.150:FF:000001">
    <property type="entry name" value="Arf-GAP with GTPase, ANK repeat and PH domain-containing protein 1"/>
    <property type="match status" value="1"/>
</dbReference>
<feature type="region of interest" description="Disordered" evidence="11">
    <location>
        <begin position="301"/>
        <end position="351"/>
    </location>
</feature>
<dbReference type="PROSITE" id="PS50088">
    <property type="entry name" value="ANK_REPEAT"/>
    <property type="match status" value="1"/>
</dbReference>
<organism evidence="14 15">
    <name type="scientific">Chironomus riparius</name>
    <dbReference type="NCBI Taxonomy" id="315576"/>
    <lineage>
        <taxon>Eukaryota</taxon>
        <taxon>Metazoa</taxon>
        <taxon>Ecdysozoa</taxon>
        <taxon>Arthropoda</taxon>
        <taxon>Hexapoda</taxon>
        <taxon>Insecta</taxon>
        <taxon>Pterygota</taxon>
        <taxon>Neoptera</taxon>
        <taxon>Endopterygota</taxon>
        <taxon>Diptera</taxon>
        <taxon>Nematocera</taxon>
        <taxon>Chironomoidea</taxon>
        <taxon>Chironomidae</taxon>
        <taxon>Chironominae</taxon>
        <taxon>Chironomus</taxon>
    </lineage>
</organism>
<feature type="compositionally biased region" description="Polar residues" evidence="11">
    <location>
        <begin position="320"/>
        <end position="334"/>
    </location>
</feature>
<dbReference type="SMART" id="SM00105">
    <property type="entry name" value="ArfGap"/>
    <property type="match status" value="1"/>
</dbReference>
<dbReference type="EMBL" id="OU895877">
    <property type="protein sequence ID" value="CAG9798668.1"/>
    <property type="molecule type" value="Genomic_DNA"/>
</dbReference>
<evidence type="ECO:0000256" key="8">
    <source>
        <dbReference type="ARBA" id="ARBA00023134"/>
    </source>
</evidence>
<dbReference type="InterPro" id="IPR037278">
    <property type="entry name" value="ARFGAP/RecO"/>
</dbReference>
<protein>
    <recommendedName>
        <fullName evidence="16">Centaurin-gamma-1A</fullName>
    </recommendedName>
</protein>
<dbReference type="FunFam" id="2.30.29.30:FF:000109">
    <property type="entry name" value="Arf-GAP with GTPase, ANK repeat and PH domain-containing protein 1"/>
    <property type="match status" value="1"/>
</dbReference>
<keyword evidence="15" id="KW-1185">Reference proteome</keyword>
<dbReference type="SUPFAM" id="SSF57863">
    <property type="entry name" value="ArfGap/RecO-like zinc finger"/>
    <property type="match status" value="1"/>
</dbReference>
<dbReference type="GO" id="GO:0005096">
    <property type="term" value="F:GTPase activator activity"/>
    <property type="evidence" value="ECO:0007669"/>
    <property type="project" value="UniProtKB-KW"/>
</dbReference>
<dbReference type="Gene3D" id="1.25.40.20">
    <property type="entry name" value="Ankyrin repeat-containing domain"/>
    <property type="match status" value="1"/>
</dbReference>
<comment type="similarity">
    <text evidence="1">Belongs to the centaurin gamma-like family.</text>
</comment>
<dbReference type="Gene3D" id="1.10.220.150">
    <property type="entry name" value="Arf GTPase activating protein"/>
    <property type="match status" value="1"/>
</dbReference>
<dbReference type="InterPro" id="IPR038508">
    <property type="entry name" value="ArfGAP_dom_sf"/>
</dbReference>
<feature type="region of interest" description="Disordered" evidence="11">
    <location>
        <begin position="594"/>
        <end position="648"/>
    </location>
</feature>
<dbReference type="InterPro" id="IPR001806">
    <property type="entry name" value="Small_GTPase"/>
</dbReference>
<dbReference type="Gene3D" id="3.40.50.300">
    <property type="entry name" value="P-loop containing nucleotide triphosphate hydrolases"/>
    <property type="match status" value="1"/>
</dbReference>
<feature type="compositionally biased region" description="Low complexity" evidence="11">
    <location>
        <begin position="420"/>
        <end position="429"/>
    </location>
</feature>
<dbReference type="Pfam" id="PF12796">
    <property type="entry name" value="Ank_2"/>
    <property type="match status" value="1"/>
</dbReference>
<dbReference type="SMART" id="SM00173">
    <property type="entry name" value="RAS"/>
    <property type="match status" value="1"/>
</dbReference>
<dbReference type="CDD" id="cd01250">
    <property type="entry name" value="PH_AGAP"/>
    <property type="match status" value="1"/>
</dbReference>
<dbReference type="InterPro" id="IPR051282">
    <property type="entry name" value="Arf-GAP_GTPase_ANK_PH"/>
</dbReference>
<evidence type="ECO:0000256" key="7">
    <source>
        <dbReference type="ARBA" id="ARBA00023043"/>
    </source>
</evidence>
<dbReference type="SMART" id="SM00175">
    <property type="entry name" value="RAB"/>
    <property type="match status" value="1"/>
</dbReference>
<keyword evidence="6" id="KW-0862">Zinc</keyword>
<dbReference type="Gene3D" id="2.30.29.30">
    <property type="entry name" value="Pleckstrin-homology domain (PH domain)/Phosphotyrosine-binding domain (PTB)"/>
    <property type="match status" value="2"/>
</dbReference>
<dbReference type="PRINTS" id="PR00405">
    <property type="entry name" value="REVINTRACTNG"/>
</dbReference>
<dbReference type="SUPFAM" id="SSF48403">
    <property type="entry name" value="Ankyrin repeat"/>
    <property type="match status" value="1"/>
</dbReference>
<feature type="domain" description="PH" evidence="12">
    <location>
        <begin position="462"/>
        <end position="690"/>
    </location>
</feature>
<evidence type="ECO:0000256" key="3">
    <source>
        <dbReference type="ARBA" id="ARBA00022723"/>
    </source>
</evidence>